<comment type="caution">
    <text evidence="1">The sequence shown here is derived from an EMBL/GenBank/DDBJ whole genome shotgun (WGS) entry which is preliminary data.</text>
</comment>
<sequence>MMRNRFLTFDEYNQFRLCDTRLCRNLTKLLHVKNVVENNCGNLPSTVLVNVLGAAFNSRYMSIEPPANFDEDYEDHPHLNKRSSEFDQSFVVEDTYAVDISEKPAWELRHGTNERDGHVLTN</sequence>
<evidence type="ECO:0000313" key="1">
    <source>
        <dbReference type="EMBL" id="KAJ6640332.1"/>
    </source>
</evidence>
<reference evidence="1" key="1">
    <citation type="submission" date="2022-07" db="EMBL/GenBank/DDBJ databases">
        <authorList>
            <person name="Trinca V."/>
            <person name="Uliana J.V.C."/>
            <person name="Torres T.T."/>
            <person name="Ward R.J."/>
            <person name="Monesi N."/>
        </authorList>
    </citation>
    <scope>NUCLEOTIDE SEQUENCE</scope>
    <source>
        <strain evidence="1">HSMRA1968</strain>
        <tissue evidence="1">Whole embryos</tissue>
    </source>
</reference>
<dbReference type="EMBL" id="WJQU01000003">
    <property type="protein sequence ID" value="KAJ6640332.1"/>
    <property type="molecule type" value="Genomic_DNA"/>
</dbReference>
<protein>
    <submittedName>
        <fullName evidence="1">Protein trunk</fullName>
    </submittedName>
</protein>
<gene>
    <name evidence="1" type="primary">trk</name>
    <name evidence="1" type="ORF">Bhyg_13082</name>
</gene>
<dbReference type="SUPFAM" id="SSF57501">
    <property type="entry name" value="Cystine-knot cytokines"/>
    <property type="match status" value="1"/>
</dbReference>
<dbReference type="Proteomes" id="UP001151699">
    <property type="component" value="Chromosome X"/>
</dbReference>
<keyword evidence="2" id="KW-1185">Reference proteome</keyword>
<evidence type="ECO:0000313" key="2">
    <source>
        <dbReference type="Proteomes" id="UP001151699"/>
    </source>
</evidence>
<feature type="non-terminal residue" evidence="1">
    <location>
        <position position="1"/>
    </location>
</feature>
<dbReference type="OrthoDB" id="5950649at2759"/>
<name>A0A9Q0N0X8_9DIPT</name>
<accession>A0A9Q0N0X8</accession>
<proteinExistence type="predicted"/>
<organism evidence="1 2">
    <name type="scientific">Pseudolycoriella hygida</name>
    <dbReference type="NCBI Taxonomy" id="35572"/>
    <lineage>
        <taxon>Eukaryota</taxon>
        <taxon>Metazoa</taxon>
        <taxon>Ecdysozoa</taxon>
        <taxon>Arthropoda</taxon>
        <taxon>Hexapoda</taxon>
        <taxon>Insecta</taxon>
        <taxon>Pterygota</taxon>
        <taxon>Neoptera</taxon>
        <taxon>Endopterygota</taxon>
        <taxon>Diptera</taxon>
        <taxon>Nematocera</taxon>
        <taxon>Sciaroidea</taxon>
        <taxon>Sciaridae</taxon>
        <taxon>Pseudolycoriella</taxon>
    </lineage>
</organism>
<dbReference type="AlphaFoldDB" id="A0A9Q0N0X8"/>
<dbReference type="InterPro" id="IPR029034">
    <property type="entry name" value="Cystine-knot_cytokine"/>
</dbReference>